<dbReference type="AlphaFoldDB" id="X1A1U4"/>
<comment type="caution">
    <text evidence="1">The sequence shown here is derived from an EMBL/GenBank/DDBJ whole genome shotgun (WGS) entry which is preliminary data.</text>
</comment>
<name>X1A1U4_9ZZZZ</name>
<protein>
    <submittedName>
        <fullName evidence="1">Uncharacterized protein</fullName>
    </submittedName>
</protein>
<organism evidence="1">
    <name type="scientific">marine sediment metagenome</name>
    <dbReference type="NCBI Taxonomy" id="412755"/>
    <lineage>
        <taxon>unclassified sequences</taxon>
        <taxon>metagenomes</taxon>
        <taxon>ecological metagenomes</taxon>
    </lineage>
</organism>
<sequence>MIKQFQYDCGHPKSLEELEFIIEKGKEIKYNTFKKHINPFFVKDFNSQVGLPLSQEPYARFYKSRTPDGKMVYYFEHSAIEYIFY</sequence>
<gene>
    <name evidence="1" type="ORF">S01H4_30761</name>
</gene>
<evidence type="ECO:0000313" key="1">
    <source>
        <dbReference type="EMBL" id="GAG75729.1"/>
    </source>
</evidence>
<dbReference type="EMBL" id="BART01015905">
    <property type="protein sequence ID" value="GAG75729.1"/>
    <property type="molecule type" value="Genomic_DNA"/>
</dbReference>
<proteinExistence type="predicted"/>
<accession>X1A1U4</accession>
<reference evidence="1" key="1">
    <citation type="journal article" date="2014" name="Front. Microbiol.">
        <title>High frequency of phylogenetically diverse reductive dehalogenase-homologous genes in deep subseafloor sedimentary metagenomes.</title>
        <authorList>
            <person name="Kawai M."/>
            <person name="Futagami T."/>
            <person name="Toyoda A."/>
            <person name="Takaki Y."/>
            <person name="Nishi S."/>
            <person name="Hori S."/>
            <person name="Arai W."/>
            <person name="Tsubouchi T."/>
            <person name="Morono Y."/>
            <person name="Uchiyama I."/>
            <person name="Ito T."/>
            <person name="Fujiyama A."/>
            <person name="Inagaki F."/>
            <person name="Takami H."/>
        </authorList>
    </citation>
    <scope>NUCLEOTIDE SEQUENCE</scope>
    <source>
        <strain evidence="1">Expedition CK06-06</strain>
    </source>
</reference>